<evidence type="ECO:0008006" key="8">
    <source>
        <dbReference type="Google" id="ProtNLM"/>
    </source>
</evidence>
<feature type="domain" description="BTB" evidence="4">
    <location>
        <begin position="31"/>
        <end position="75"/>
    </location>
</feature>
<protein>
    <recommendedName>
        <fullName evidence="8">FLYWCH-type domain-containing protein</fullName>
    </recommendedName>
</protein>
<evidence type="ECO:0000259" key="4">
    <source>
        <dbReference type="Pfam" id="PF00651"/>
    </source>
</evidence>
<dbReference type="Gene3D" id="3.30.710.10">
    <property type="entry name" value="Potassium Channel Kv1.1, Chain A"/>
    <property type="match status" value="1"/>
</dbReference>
<dbReference type="GO" id="GO:0008270">
    <property type="term" value="F:zinc ion binding"/>
    <property type="evidence" value="ECO:0007669"/>
    <property type="project" value="UniProtKB-KW"/>
</dbReference>
<organism evidence="6 7">
    <name type="scientific">Pieris macdunnoughi</name>
    <dbReference type="NCBI Taxonomy" id="345717"/>
    <lineage>
        <taxon>Eukaryota</taxon>
        <taxon>Metazoa</taxon>
        <taxon>Ecdysozoa</taxon>
        <taxon>Arthropoda</taxon>
        <taxon>Hexapoda</taxon>
        <taxon>Insecta</taxon>
        <taxon>Pterygota</taxon>
        <taxon>Neoptera</taxon>
        <taxon>Endopterygota</taxon>
        <taxon>Lepidoptera</taxon>
        <taxon>Glossata</taxon>
        <taxon>Ditrysia</taxon>
        <taxon>Papilionoidea</taxon>
        <taxon>Pieridae</taxon>
        <taxon>Pierinae</taxon>
        <taxon>Pieris</taxon>
    </lineage>
</organism>
<sequence>MDISENTHVKYSLSWSDHLQAVSNGLCSLQQNVSYKTLTYILEYIYAGKVDIPSEFMDEFLIAAKSLHIKGLKDVNMKDENIIIIPNKDTDEDQERKSKCYTEAATEKERALLDLELIKENMKESKESLQVETIEEDGQNNFDNGDPDFDISTHYTLSNRGSLQMMLNKFMYYLKHTNKDNSRQWRCVDYLKKSKCPAHIFTEGDLVIQRISAHNHKTHENKIKKRFCSGKVFTTIRDAEENTSNKSTKDCSKNYMDHE</sequence>
<comment type="caution">
    <text evidence="6">The sequence shown here is derived from an EMBL/GenBank/DDBJ whole genome shotgun (WGS) entry which is preliminary data.</text>
</comment>
<accession>A0A821RS20</accession>
<keyword evidence="1" id="KW-0479">Metal-binding</keyword>
<dbReference type="Pfam" id="PF00651">
    <property type="entry name" value="BTB"/>
    <property type="match status" value="1"/>
</dbReference>
<dbReference type="Gene3D" id="2.20.25.240">
    <property type="match status" value="1"/>
</dbReference>
<dbReference type="InterPro" id="IPR000210">
    <property type="entry name" value="BTB/POZ_dom"/>
</dbReference>
<dbReference type="Pfam" id="PF04500">
    <property type="entry name" value="FLYWCH"/>
    <property type="match status" value="1"/>
</dbReference>
<evidence type="ECO:0000259" key="5">
    <source>
        <dbReference type="Pfam" id="PF04500"/>
    </source>
</evidence>
<dbReference type="Proteomes" id="UP000663880">
    <property type="component" value="Unassembled WGS sequence"/>
</dbReference>
<evidence type="ECO:0000313" key="6">
    <source>
        <dbReference type="EMBL" id="CAF4846365.1"/>
    </source>
</evidence>
<dbReference type="SUPFAM" id="SSF54695">
    <property type="entry name" value="POZ domain"/>
    <property type="match status" value="1"/>
</dbReference>
<evidence type="ECO:0000256" key="2">
    <source>
        <dbReference type="ARBA" id="ARBA00022771"/>
    </source>
</evidence>
<keyword evidence="2" id="KW-0863">Zinc-finger</keyword>
<evidence type="ECO:0000256" key="1">
    <source>
        <dbReference type="ARBA" id="ARBA00022723"/>
    </source>
</evidence>
<dbReference type="EMBL" id="CAJOBZ010000015">
    <property type="protein sequence ID" value="CAF4846365.1"/>
    <property type="molecule type" value="Genomic_DNA"/>
</dbReference>
<proteinExistence type="predicted"/>
<dbReference type="InterPro" id="IPR011333">
    <property type="entry name" value="SKP1/BTB/POZ_sf"/>
</dbReference>
<evidence type="ECO:0000256" key="3">
    <source>
        <dbReference type="ARBA" id="ARBA00022833"/>
    </source>
</evidence>
<name>A0A821RS20_9NEOP</name>
<dbReference type="OrthoDB" id="6482909at2759"/>
<feature type="domain" description="FLYWCH-type" evidence="5">
    <location>
        <begin position="155"/>
        <end position="216"/>
    </location>
</feature>
<dbReference type="InterPro" id="IPR007588">
    <property type="entry name" value="Znf_FLYWCH"/>
</dbReference>
<dbReference type="AlphaFoldDB" id="A0A821RS20"/>
<keyword evidence="3" id="KW-0862">Zinc</keyword>
<keyword evidence="7" id="KW-1185">Reference proteome</keyword>
<evidence type="ECO:0000313" key="7">
    <source>
        <dbReference type="Proteomes" id="UP000663880"/>
    </source>
</evidence>
<gene>
    <name evidence="6" type="ORF">PMACD_LOCUS6663</name>
</gene>
<reference evidence="6" key="1">
    <citation type="submission" date="2021-02" db="EMBL/GenBank/DDBJ databases">
        <authorList>
            <person name="Steward A R."/>
        </authorList>
    </citation>
    <scope>NUCLEOTIDE SEQUENCE</scope>
</reference>